<gene>
    <name evidence="1" type="ORF">DEIGR_400030</name>
</gene>
<evidence type="ECO:0008006" key="3">
    <source>
        <dbReference type="Google" id="ProtNLM"/>
    </source>
</evidence>
<accession>A0A117DPR7</accession>
<name>A0A117DPR7_9DEIO</name>
<evidence type="ECO:0000313" key="1">
    <source>
        <dbReference type="EMBL" id="GAQ23897.1"/>
    </source>
</evidence>
<proteinExistence type="predicted"/>
<dbReference type="OrthoDB" id="72521at2"/>
<dbReference type="EMBL" id="BCMS01000006">
    <property type="protein sequence ID" value="GAQ23897.1"/>
    <property type="molecule type" value="Genomic_DNA"/>
</dbReference>
<evidence type="ECO:0000313" key="2">
    <source>
        <dbReference type="Proteomes" id="UP000056209"/>
    </source>
</evidence>
<dbReference type="RefSeq" id="WP_058980039.1">
    <property type="nucleotide sequence ID" value="NZ_BCMS01000006.1"/>
</dbReference>
<keyword evidence="2" id="KW-1185">Reference proteome</keyword>
<comment type="caution">
    <text evidence="1">The sequence shown here is derived from an EMBL/GenBank/DDBJ whole genome shotgun (WGS) entry which is preliminary data.</text>
</comment>
<dbReference type="AlphaFoldDB" id="A0A117DPR7"/>
<organism evidence="1 2">
    <name type="scientific">Deinococcus grandis</name>
    <dbReference type="NCBI Taxonomy" id="57498"/>
    <lineage>
        <taxon>Bacteria</taxon>
        <taxon>Thermotogati</taxon>
        <taxon>Deinococcota</taxon>
        <taxon>Deinococci</taxon>
        <taxon>Deinococcales</taxon>
        <taxon>Deinococcaceae</taxon>
        <taxon>Deinococcus</taxon>
    </lineage>
</organism>
<sequence>MKHGNLVFQGQNAFPTMHVEAAAIIGDCVTHTAAATAGRGADGNPFLGKVLTKEADGEGTVATEGAGFIDIPTVGTLATGYQLLVVDGAGKAKVGANGTRVLVNIAQNGIANIKF</sequence>
<protein>
    <recommendedName>
        <fullName evidence="3">DUF2190 family protein</fullName>
    </recommendedName>
</protein>
<reference evidence="2" key="1">
    <citation type="submission" date="2015-11" db="EMBL/GenBank/DDBJ databases">
        <title>Draft Genome Sequence of the Radioresistant Bacterium Deinococcus grandis, Isolated from Freshwater Fish in Japan.</title>
        <authorList>
            <person name="Satoh K."/>
            <person name="Onodera T."/>
            <person name="Omoso K."/>
            <person name="Takeda-Yano K."/>
            <person name="Katayama T."/>
            <person name="Oono Y."/>
            <person name="Narumi I."/>
        </authorList>
    </citation>
    <scope>NUCLEOTIDE SEQUENCE [LARGE SCALE GENOMIC DNA]</scope>
    <source>
        <strain evidence="2">ATCC 43672</strain>
    </source>
</reference>
<dbReference type="Proteomes" id="UP000056209">
    <property type="component" value="Unassembled WGS sequence"/>
</dbReference>